<evidence type="ECO:0008006" key="3">
    <source>
        <dbReference type="Google" id="ProtNLM"/>
    </source>
</evidence>
<dbReference type="STRING" id="1855283.SAMN05216382_0703"/>
<evidence type="ECO:0000313" key="2">
    <source>
        <dbReference type="Proteomes" id="UP000199214"/>
    </source>
</evidence>
<proteinExistence type="predicted"/>
<dbReference type="AlphaFoldDB" id="A0A1H7I7X5"/>
<organism evidence="1 2">
    <name type="scientific">Sphingomonas palmae</name>
    <dbReference type="NCBI Taxonomy" id="1855283"/>
    <lineage>
        <taxon>Bacteria</taxon>
        <taxon>Pseudomonadati</taxon>
        <taxon>Pseudomonadota</taxon>
        <taxon>Alphaproteobacteria</taxon>
        <taxon>Sphingomonadales</taxon>
        <taxon>Sphingomonadaceae</taxon>
        <taxon>Sphingomonas</taxon>
    </lineage>
</organism>
<dbReference type="Proteomes" id="UP000199214">
    <property type="component" value="Unassembled WGS sequence"/>
</dbReference>
<dbReference type="EMBL" id="FNZZ01000001">
    <property type="protein sequence ID" value="SEK58606.1"/>
    <property type="molecule type" value="Genomic_DNA"/>
</dbReference>
<gene>
    <name evidence="1" type="ORF">SAMN05216382_0703</name>
</gene>
<dbReference type="OrthoDB" id="7575488at2"/>
<reference evidence="2" key="1">
    <citation type="submission" date="2016-10" db="EMBL/GenBank/DDBJ databases">
        <authorList>
            <person name="Varghese N."/>
            <person name="Submissions S."/>
        </authorList>
    </citation>
    <scope>NUCLEOTIDE SEQUENCE [LARGE SCALE GENOMIC DNA]</scope>
    <source>
        <strain evidence="2">JS21-1</strain>
    </source>
</reference>
<accession>A0A1H7I7X5</accession>
<evidence type="ECO:0000313" key="1">
    <source>
        <dbReference type="EMBL" id="SEK58606.1"/>
    </source>
</evidence>
<name>A0A1H7I7X5_9SPHN</name>
<sequence length="153" mass="16320">MARNVAALVVLLAASACQPNPRNEIAQIADVAMAEVARTANAQVFSAPLCVDRIIPPWQPAQHARRIDPPAPPGFADLYAPDTFRGGGGVRGAIIGGIPVASRVECFTLYGPLIRGDRAMIEVQFPGTGLNVWERRTGGVWRVVTTTTSVYPD</sequence>
<protein>
    <recommendedName>
        <fullName evidence="3">DUF4440 domain-containing protein</fullName>
    </recommendedName>
</protein>
<dbReference type="PROSITE" id="PS51257">
    <property type="entry name" value="PROKAR_LIPOPROTEIN"/>
    <property type="match status" value="1"/>
</dbReference>
<keyword evidence="2" id="KW-1185">Reference proteome</keyword>
<dbReference type="RefSeq" id="WP_093003283.1">
    <property type="nucleotide sequence ID" value="NZ_FNZZ01000001.1"/>
</dbReference>